<name>A0A915AV89_PARUN</name>
<proteinExistence type="predicted"/>
<protein>
    <submittedName>
        <fullName evidence="2">RING-type domain-containing protein</fullName>
    </submittedName>
</protein>
<dbReference type="AlphaFoldDB" id="A0A915AV89"/>
<dbReference type="Proteomes" id="UP000887569">
    <property type="component" value="Unplaced"/>
</dbReference>
<accession>A0A915AV89</accession>
<keyword evidence="1" id="KW-1185">Reference proteome</keyword>
<evidence type="ECO:0000313" key="2">
    <source>
        <dbReference type="WBParaSite" id="PgR014X_g101_t02"/>
    </source>
</evidence>
<reference evidence="2" key="1">
    <citation type="submission" date="2022-11" db="UniProtKB">
        <authorList>
            <consortium name="WormBaseParasite"/>
        </authorList>
    </citation>
    <scope>IDENTIFICATION</scope>
</reference>
<sequence length="70" mass="8150">MASSGREMRVVAAFDANYLWHERPIEKVESCHHFVLSDPSSLKWCRSQMQYFVVQFFPKSMCSAFTNVSN</sequence>
<dbReference type="WBParaSite" id="PgR014X_g101_t02">
    <property type="protein sequence ID" value="PgR014X_g101_t02"/>
    <property type="gene ID" value="PgR014X_g101"/>
</dbReference>
<evidence type="ECO:0000313" key="1">
    <source>
        <dbReference type="Proteomes" id="UP000887569"/>
    </source>
</evidence>
<organism evidence="1 2">
    <name type="scientific">Parascaris univalens</name>
    <name type="common">Nematode worm</name>
    <dbReference type="NCBI Taxonomy" id="6257"/>
    <lineage>
        <taxon>Eukaryota</taxon>
        <taxon>Metazoa</taxon>
        <taxon>Ecdysozoa</taxon>
        <taxon>Nematoda</taxon>
        <taxon>Chromadorea</taxon>
        <taxon>Rhabditida</taxon>
        <taxon>Spirurina</taxon>
        <taxon>Ascaridomorpha</taxon>
        <taxon>Ascaridoidea</taxon>
        <taxon>Ascarididae</taxon>
        <taxon>Parascaris</taxon>
    </lineage>
</organism>